<proteinExistence type="predicted"/>
<dbReference type="InterPro" id="IPR032466">
    <property type="entry name" value="Metal_Hydrolase"/>
</dbReference>
<dbReference type="GO" id="GO:0016810">
    <property type="term" value="F:hydrolase activity, acting on carbon-nitrogen (but not peptide) bonds"/>
    <property type="evidence" value="ECO:0007669"/>
    <property type="project" value="InterPro"/>
</dbReference>
<organism evidence="2">
    <name type="scientific">Thiolapillus brandeum</name>
    <dbReference type="NCBI Taxonomy" id="1076588"/>
    <lineage>
        <taxon>Bacteria</taxon>
        <taxon>Pseudomonadati</taxon>
        <taxon>Pseudomonadota</taxon>
        <taxon>Gammaproteobacteria</taxon>
        <taxon>Chromatiales</taxon>
        <taxon>Sedimenticolaceae</taxon>
        <taxon>Thiolapillus</taxon>
    </lineage>
</organism>
<dbReference type="Pfam" id="PF07969">
    <property type="entry name" value="Amidohydro_3"/>
    <property type="match status" value="1"/>
</dbReference>
<feature type="non-terminal residue" evidence="2">
    <location>
        <position position="1"/>
    </location>
</feature>
<dbReference type="AlphaFoldDB" id="A0A7C5N494"/>
<comment type="caution">
    <text evidence="2">The sequence shown here is derived from an EMBL/GenBank/DDBJ whole genome shotgun (WGS) entry which is preliminary data.</text>
</comment>
<evidence type="ECO:0000259" key="1">
    <source>
        <dbReference type="Pfam" id="PF07969"/>
    </source>
</evidence>
<dbReference type="PANTHER" id="PTHR22642">
    <property type="entry name" value="IMIDAZOLONEPROPIONASE"/>
    <property type="match status" value="1"/>
</dbReference>
<dbReference type="SUPFAM" id="SSF51338">
    <property type="entry name" value="Composite domain of metallo-dependent hydrolases"/>
    <property type="match status" value="1"/>
</dbReference>
<dbReference type="EMBL" id="DROM01000296">
    <property type="protein sequence ID" value="HHH13564.1"/>
    <property type="molecule type" value="Genomic_DNA"/>
</dbReference>
<dbReference type="InterPro" id="IPR011059">
    <property type="entry name" value="Metal-dep_hydrolase_composite"/>
</dbReference>
<gene>
    <name evidence="2" type="ORF">ENJ98_04950</name>
</gene>
<dbReference type="InterPro" id="IPR013108">
    <property type="entry name" value="Amidohydro_3"/>
</dbReference>
<accession>A0A7C5N494</accession>
<dbReference type="Gene3D" id="3.20.20.140">
    <property type="entry name" value="Metal-dependent hydrolases"/>
    <property type="match status" value="1"/>
</dbReference>
<reference evidence="2" key="1">
    <citation type="journal article" date="2020" name="mSystems">
        <title>Genome- and Community-Level Interaction Insights into Carbon Utilization and Element Cycling Functions of Hydrothermarchaeota in Hydrothermal Sediment.</title>
        <authorList>
            <person name="Zhou Z."/>
            <person name="Liu Y."/>
            <person name="Xu W."/>
            <person name="Pan J."/>
            <person name="Luo Z.H."/>
            <person name="Li M."/>
        </authorList>
    </citation>
    <scope>NUCLEOTIDE SEQUENCE [LARGE SCALE GENOMIC DNA]</scope>
    <source>
        <strain evidence="2">HyVt-535</strain>
    </source>
</reference>
<evidence type="ECO:0000313" key="2">
    <source>
        <dbReference type="EMBL" id="HHH13564.1"/>
    </source>
</evidence>
<dbReference type="Proteomes" id="UP000886100">
    <property type="component" value="Unassembled WGS sequence"/>
</dbReference>
<dbReference type="SUPFAM" id="SSF51556">
    <property type="entry name" value="Metallo-dependent hydrolases"/>
    <property type="match status" value="1"/>
</dbReference>
<name>A0A7C5N494_9GAMM</name>
<dbReference type="PANTHER" id="PTHR22642:SF2">
    <property type="entry name" value="PROTEIN LONG AFTER FAR-RED 3"/>
    <property type="match status" value="1"/>
</dbReference>
<feature type="domain" description="Amidohydrolase 3" evidence="1">
    <location>
        <begin position="4"/>
        <end position="129"/>
    </location>
</feature>
<protein>
    <submittedName>
        <fullName evidence="2">Amidohydrolase</fullName>
    </submittedName>
</protein>
<sequence>VHIRNIGKEAAFFISPLKAAKDAGLVVSNHTDFNVTPLNPFWVIWSAMARESRSGVVIGPDQRVDAYTALQALTTGPAWQVFEENRKGRIKEGMLADFVVLKHNPLKQKVSEIRDNEVLATVKEGRIIYKKIGL</sequence>